<organism evidence="7 8">
    <name type="scientific">Campylobacter upsaliensis JV21</name>
    <dbReference type="NCBI Taxonomy" id="888826"/>
    <lineage>
        <taxon>Bacteria</taxon>
        <taxon>Pseudomonadati</taxon>
        <taxon>Campylobacterota</taxon>
        <taxon>Epsilonproteobacteria</taxon>
        <taxon>Campylobacterales</taxon>
        <taxon>Campylobacteraceae</taxon>
        <taxon>Campylobacter</taxon>
    </lineage>
</organism>
<feature type="transmembrane region" description="Helical" evidence="6">
    <location>
        <begin position="70"/>
        <end position="90"/>
    </location>
</feature>
<dbReference type="Proteomes" id="UP000005813">
    <property type="component" value="Unassembled WGS sequence"/>
</dbReference>
<evidence type="ECO:0000256" key="3">
    <source>
        <dbReference type="ARBA" id="ARBA00022692"/>
    </source>
</evidence>
<evidence type="ECO:0000256" key="4">
    <source>
        <dbReference type="ARBA" id="ARBA00022989"/>
    </source>
</evidence>
<dbReference type="GO" id="GO:0005886">
    <property type="term" value="C:plasma membrane"/>
    <property type="evidence" value="ECO:0007669"/>
    <property type="project" value="UniProtKB-SubCell"/>
</dbReference>
<dbReference type="InterPro" id="IPR000802">
    <property type="entry name" value="Arsenical_pump_ArsB"/>
</dbReference>
<keyword evidence="5 6" id="KW-0472">Membrane</keyword>
<feature type="transmembrane region" description="Helical" evidence="6">
    <location>
        <begin position="238"/>
        <end position="255"/>
    </location>
</feature>
<evidence type="ECO:0000256" key="5">
    <source>
        <dbReference type="ARBA" id="ARBA00023136"/>
    </source>
</evidence>
<dbReference type="PANTHER" id="PTHR43302:SF5">
    <property type="entry name" value="TRANSPORTER ARSB-RELATED"/>
    <property type="match status" value="1"/>
</dbReference>
<evidence type="ECO:0000313" key="7">
    <source>
        <dbReference type="EMBL" id="EFU71597.1"/>
    </source>
</evidence>
<feature type="transmembrane region" description="Helical" evidence="6">
    <location>
        <begin position="34"/>
        <end position="58"/>
    </location>
</feature>
<name>A0A828QX64_CAMUP</name>
<sequence>MFLVKFLNKAKGMGFIIFTLTLLCIYIRPFNLPLWVYSSLGAALCLGFGIVSLSDVAFVWGMVWDSTFSLVGLIIFALSLEKLGFFEVLAHYTLRLSTHKQTLHLQTWKFFVFIGVLASVLATFFSNDGAILILTPLIIALLTHIKNVKFSRSPLIVFLLFVGFMSDFASNTFIFSNLTNIITADFFTITFIDFALAMALPQLFVILAAFILFWILFTRKLPKTLEFKVHTQALPKPSITLFCFALTLLLLFGIIGGEKFGIAFCVFTLGVAFLGTLCGILTHKIALTQMLKLAPLGIVTFSLGLFIVVFGLNNMGLVGLLTEGLRHFDTLPLFAQIFSVGISSSLGSSVINNLPMVMLGDLALKDSSNALIFAHLLGCNVGAKLTPIGSLATLLWLFSLKRYGISISFLQYMLVALLIVPFVLFFGLLGLWVYVII</sequence>
<evidence type="ECO:0000256" key="1">
    <source>
        <dbReference type="ARBA" id="ARBA00004651"/>
    </source>
</evidence>
<gene>
    <name evidence="7" type="primary">arsB</name>
    <name evidence="7" type="ORF">HMPREF9400_1136</name>
</gene>
<evidence type="ECO:0000256" key="6">
    <source>
        <dbReference type="SAM" id="Phobius"/>
    </source>
</evidence>
<evidence type="ECO:0000256" key="2">
    <source>
        <dbReference type="ARBA" id="ARBA00022475"/>
    </source>
</evidence>
<accession>A0A828QX64</accession>
<keyword evidence="2" id="KW-1003">Cell membrane</keyword>
<proteinExistence type="predicted"/>
<dbReference type="AlphaFoldDB" id="A0A828QX64"/>
<reference evidence="7 8" key="1">
    <citation type="submission" date="2010-12" db="EMBL/GenBank/DDBJ databases">
        <authorList>
            <person name="Muzny D."/>
            <person name="Qin X."/>
            <person name="Buhay C."/>
            <person name="Dugan-Rocha S."/>
            <person name="Ding Y."/>
            <person name="Chen G."/>
            <person name="Hawes A."/>
            <person name="Holder M."/>
            <person name="Jhangiani S."/>
            <person name="Johnson A."/>
            <person name="Khan Z."/>
            <person name="Li Z."/>
            <person name="Liu W."/>
            <person name="Liu X."/>
            <person name="Perez L."/>
            <person name="Shen H."/>
            <person name="Wang Q."/>
            <person name="Watt J."/>
            <person name="Xi L."/>
            <person name="Xin Y."/>
            <person name="Zhou J."/>
            <person name="Deng J."/>
            <person name="Jiang H."/>
            <person name="Liu Y."/>
            <person name="Qu J."/>
            <person name="Song X.-Z."/>
            <person name="Zhang L."/>
            <person name="Villasana D."/>
            <person name="Johnson A."/>
            <person name="Liu J."/>
            <person name="Liyanage D."/>
            <person name="Lorensuhewa L."/>
            <person name="Robinson T."/>
            <person name="Song A."/>
            <person name="Song B.-B."/>
            <person name="Dinh H."/>
            <person name="Thornton R."/>
            <person name="Coyle M."/>
            <person name="Francisco L."/>
            <person name="Jackson L."/>
            <person name="Javaid M."/>
            <person name="Korchina V."/>
            <person name="Kovar C."/>
            <person name="Mata R."/>
            <person name="Mathew T."/>
            <person name="Ngo R."/>
            <person name="Nguyen L."/>
            <person name="Nguyen N."/>
            <person name="Okwuonu G."/>
            <person name="Ongeri F."/>
            <person name="Pham C."/>
            <person name="Simmons D."/>
            <person name="Wilczek-Boney K."/>
            <person name="Hale W."/>
            <person name="Jakkamsetti A."/>
            <person name="Pham P."/>
            <person name="Ruth R."/>
            <person name="San Lucas F."/>
            <person name="Warren J."/>
            <person name="Zhang J."/>
            <person name="Zhao Z."/>
            <person name="Zhou C."/>
            <person name="Zhu D."/>
            <person name="Lee S."/>
            <person name="Bess C."/>
            <person name="Blankenburg K."/>
            <person name="Forbes L."/>
            <person name="Fu Q."/>
            <person name="Gubbala S."/>
            <person name="Hirani K."/>
            <person name="Jayaseelan J.C."/>
            <person name="Lara F."/>
            <person name="Munidasa M."/>
            <person name="Palculict T."/>
            <person name="Patil S."/>
            <person name="Pu L.-L."/>
            <person name="Saada N."/>
            <person name="Tang L."/>
            <person name="Weissenberger G."/>
            <person name="Zhu Y."/>
            <person name="Hemphill L."/>
            <person name="Shang Y."/>
            <person name="Youmans B."/>
            <person name="Ayvaz T."/>
            <person name="Ross M."/>
            <person name="Santibanez J."/>
            <person name="Aqrawi P."/>
            <person name="Gross S."/>
            <person name="Joshi V."/>
            <person name="Fowler G."/>
            <person name="Nazareth L."/>
            <person name="Reid J."/>
            <person name="Worley K."/>
            <person name="Petrosino J."/>
            <person name="Highlander S."/>
            <person name="Gibbs R."/>
        </authorList>
    </citation>
    <scope>NUCLEOTIDE SEQUENCE [LARGE SCALE GENOMIC DNA]</scope>
    <source>
        <strain evidence="7 8">JV21</strain>
    </source>
</reference>
<feature type="transmembrane region" description="Helical" evidence="6">
    <location>
        <begin position="410"/>
        <end position="435"/>
    </location>
</feature>
<evidence type="ECO:0000313" key="8">
    <source>
        <dbReference type="Proteomes" id="UP000005813"/>
    </source>
</evidence>
<keyword evidence="3 6" id="KW-0812">Transmembrane</keyword>
<feature type="transmembrane region" description="Helical" evidence="6">
    <location>
        <begin position="261"/>
        <end position="281"/>
    </location>
</feature>
<feature type="transmembrane region" description="Helical" evidence="6">
    <location>
        <begin position="293"/>
        <end position="313"/>
    </location>
</feature>
<feature type="transmembrane region" description="Helical" evidence="6">
    <location>
        <begin position="194"/>
        <end position="217"/>
    </location>
</feature>
<dbReference type="EMBL" id="AEPU01000022">
    <property type="protein sequence ID" value="EFU71597.1"/>
    <property type="molecule type" value="Genomic_DNA"/>
</dbReference>
<feature type="transmembrane region" description="Helical" evidence="6">
    <location>
        <begin position="110"/>
        <end position="143"/>
    </location>
</feature>
<dbReference type="CDD" id="cd01118">
    <property type="entry name" value="ArsB_permease"/>
    <property type="match status" value="1"/>
</dbReference>
<comment type="subcellular location">
    <subcellularLocation>
        <location evidence="1">Cell membrane</location>
        <topology evidence="1">Multi-pass membrane protein</topology>
    </subcellularLocation>
</comment>
<feature type="transmembrane region" description="Helical" evidence="6">
    <location>
        <begin position="155"/>
        <end position="174"/>
    </location>
</feature>
<dbReference type="PANTHER" id="PTHR43302">
    <property type="entry name" value="TRANSPORTER ARSB-RELATED"/>
    <property type="match status" value="1"/>
</dbReference>
<dbReference type="GO" id="GO:0015105">
    <property type="term" value="F:arsenite transmembrane transporter activity"/>
    <property type="evidence" value="ECO:0007669"/>
    <property type="project" value="InterPro"/>
</dbReference>
<dbReference type="PRINTS" id="PR00758">
    <property type="entry name" value="ARSENICPUMP"/>
</dbReference>
<dbReference type="Pfam" id="PF02040">
    <property type="entry name" value="ArsB"/>
    <property type="match status" value="1"/>
</dbReference>
<feature type="transmembrane region" description="Helical" evidence="6">
    <location>
        <begin position="12"/>
        <end position="28"/>
    </location>
</feature>
<feature type="transmembrane region" description="Helical" evidence="6">
    <location>
        <begin position="372"/>
        <end position="398"/>
    </location>
</feature>
<keyword evidence="4 6" id="KW-1133">Transmembrane helix</keyword>
<feature type="transmembrane region" description="Helical" evidence="6">
    <location>
        <begin position="333"/>
        <end position="351"/>
    </location>
</feature>
<protein>
    <submittedName>
        <fullName evidence="7">Arsenical pump membrane protein</fullName>
    </submittedName>
</protein>
<comment type="caution">
    <text evidence="7">The sequence shown here is derived from an EMBL/GenBank/DDBJ whole genome shotgun (WGS) entry which is preliminary data.</text>
</comment>